<dbReference type="Gene3D" id="3.90.1690.10">
    <property type="entry name" value="phage-related protein like domain"/>
    <property type="match status" value="1"/>
</dbReference>
<organism evidence="1 2">
    <name type="scientific">Candidatus Magnetobacterium bavaricum</name>
    <dbReference type="NCBI Taxonomy" id="29290"/>
    <lineage>
        <taxon>Bacteria</taxon>
        <taxon>Pseudomonadati</taxon>
        <taxon>Nitrospirota</taxon>
        <taxon>Thermodesulfovibrionia</taxon>
        <taxon>Thermodesulfovibrionales</taxon>
        <taxon>Candidatus Magnetobacteriaceae</taxon>
        <taxon>Candidatus Magnetobacterium</taxon>
    </lineage>
</organism>
<dbReference type="Pfam" id="PF03864">
    <property type="entry name" value="Phage_cap_E"/>
    <property type="match status" value="1"/>
</dbReference>
<proteinExistence type="predicted"/>
<dbReference type="InterPro" id="IPR005564">
    <property type="entry name" value="Major_capsid_GpE"/>
</dbReference>
<evidence type="ECO:0000313" key="2">
    <source>
        <dbReference type="Proteomes" id="UP000033423"/>
    </source>
</evidence>
<protein>
    <submittedName>
        <fullName evidence="1">Uncharacterized protein</fullName>
    </submittedName>
</protein>
<dbReference type="AlphaFoldDB" id="A0A0F3GRF9"/>
<accession>A0A0F3GRF9</accession>
<name>A0A0F3GRF9_9BACT</name>
<reference evidence="1 2" key="1">
    <citation type="submission" date="2015-02" db="EMBL/GenBank/DDBJ databases">
        <title>Single-cell genomics of uncultivated deep-branching MTB reveals a conserved set of magnetosome genes.</title>
        <authorList>
            <person name="Kolinko S."/>
            <person name="Richter M."/>
            <person name="Glockner F.O."/>
            <person name="Brachmann A."/>
            <person name="Schuler D."/>
        </authorList>
    </citation>
    <scope>NUCLEOTIDE SEQUENCE [LARGE SCALE GENOMIC DNA]</scope>
    <source>
        <strain evidence="1">TM-1</strain>
    </source>
</reference>
<comment type="caution">
    <text evidence="1">The sequence shown here is derived from an EMBL/GenBank/DDBJ whole genome shotgun (WGS) entry which is preliminary data.</text>
</comment>
<gene>
    <name evidence="1" type="ORF">MBAV_003267</name>
</gene>
<keyword evidence="2" id="KW-1185">Reference proteome</keyword>
<feature type="non-terminal residue" evidence="1">
    <location>
        <position position="1"/>
    </location>
</feature>
<dbReference type="Proteomes" id="UP000033423">
    <property type="component" value="Unassembled WGS sequence"/>
</dbReference>
<dbReference type="EMBL" id="LACI01001403">
    <property type="protein sequence ID" value="KJU84539.1"/>
    <property type="molecule type" value="Genomic_DNA"/>
</dbReference>
<evidence type="ECO:0000313" key="1">
    <source>
        <dbReference type="EMBL" id="KJU84539.1"/>
    </source>
</evidence>
<dbReference type="InterPro" id="IPR053738">
    <property type="entry name" value="Lambda_capsid_assembly"/>
</dbReference>
<sequence>LAQTPANYANSNKKALTTTACWSDYTSSDPGADIETARNAIRAQIGKFPNLMVIGPATYTILKYHPKVTDRIKFVQKSIINTDILAELFDIPRVVIGNAVMSSDKNVNSDVWGDNAILAYVPDKPGRYEPAAMYTYRMNGYPQGDNYFGIGEKVEHIRATDMSTPFIVGKDAMYLISNTVA</sequence>